<reference evidence="1 2" key="1">
    <citation type="submission" date="2019-09" db="EMBL/GenBank/DDBJ databases">
        <authorList>
            <person name="Chandra G."/>
            <person name="Truman W A."/>
        </authorList>
    </citation>
    <scope>NUCLEOTIDE SEQUENCE [LARGE SCALE GENOMIC DNA]</scope>
    <source>
        <strain evidence="1">PS870</strain>
    </source>
</reference>
<dbReference type="InterPro" id="IPR056955">
    <property type="entry name" value="ORC-CDC6-like"/>
</dbReference>
<organism evidence="1 2">
    <name type="scientific">Pseudomonas fluorescens</name>
    <dbReference type="NCBI Taxonomy" id="294"/>
    <lineage>
        <taxon>Bacteria</taxon>
        <taxon>Pseudomonadati</taxon>
        <taxon>Pseudomonadota</taxon>
        <taxon>Gammaproteobacteria</taxon>
        <taxon>Pseudomonadales</taxon>
        <taxon>Pseudomonadaceae</taxon>
        <taxon>Pseudomonas</taxon>
    </lineage>
</organism>
<dbReference type="RefSeq" id="WP_154912002.1">
    <property type="nucleotide sequence ID" value="NZ_CABVIK010000004.1"/>
</dbReference>
<dbReference type="EMBL" id="CABVIK010000004">
    <property type="protein sequence ID" value="VVO77120.1"/>
    <property type="molecule type" value="Genomic_DNA"/>
</dbReference>
<accession>A0A5E7ILD3</accession>
<name>A0A5E7ILD3_PSEFL</name>
<sequence length="635" mass="70753">MNNSISISNETFNARHLTSVQVAEAFIPPPQFDQLLDNNHCLLVGARGSGKTTLLKMLQVQALKKWKELNYSDHRTVDFIGIFVPADIRWAKQLTIKLDGIESRSERSMLCEAAFTGSVCTSFLDSLEQAISVGEITSTSAENNSISRVEEAEIVNALSRIWGVVVEIPSFRALKHELRFCQTLLPRIAISLKGGASSDLLLSENRFLGVSWLDALGNAVETVNDIFGCSSQKWALLVDELEIIPEELLHLITAPLRSTFGNLLFKYSISPTGTKTELLSKLETSDPTPGNDFKVIRLWHSDREQIRIFSSKLLKASLVARRLIDDSQSIEDALEWSKNAEDEAAEGKLSLEQKRQQFSELSEKDSSFKEFLVKKGILISKLSTSDDADNGPLVRKIAPLVYFRNHVLKAWSQEGVVRRSKISNQPYYGYPNLLDLTEGNPRWILNLADTLAAESRSKASNIKQPGVQNAAIDSFAKRFMSMLKVYPVGSAAARNVTIFNFIEELAKHLSKKIYDSSFTADPSLSFVVDKDAAENYGELIETCIHLGALVIIDPSSADDSSLLLGGRALQDRKIRICYRLAPLFFLPLRANKQVRLSSALKLDLNNKQLALKPVKLVPIKESRPKAVINEQIDLF</sequence>
<dbReference type="Proteomes" id="UP000349468">
    <property type="component" value="Unassembled WGS sequence"/>
</dbReference>
<dbReference type="InterPro" id="IPR027417">
    <property type="entry name" value="P-loop_NTPase"/>
</dbReference>
<evidence type="ECO:0000313" key="2">
    <source>
        <dbReference type="Proteomes" id="UP000349468"/>
    </source>
</evidence>
<dbReference type="Pfam" id="PF24389">
    <property type="entry name" value="ORC-CDC6-like"/>
    <property type="match status" value="1"/>
</dbReference>
<protein>
    <submittedName>
        <fullName evidence="1">Uncharacterized protein</fullName>
    </submittedName>
</protein>
<dbReference type="SUPFAM" id="SSF52540">
    <property type="entry name" value="P-loop containing nucleoside triphosphate hydrolases"/>
    <property type="match status" value="1"/>
</dbReference>
<proteinExistence type="predicted"/>
<evidence type="ECO:0000313" key="1">
    <source>
        <dbReference type="EMBL" id="VVO77120.1"/>
    </source>
</evidence>
<dbReference type="AlphaFoldDB" id="A0A5E7ILD3"/>
<gene>
    <name evidence="1" type="ORF">PS870_01600</name>
</gene>